<dbReference type="Proteomes" id="UP001596958">
    <property type="component" value="Unassembled WGS sequence"/>
</dbReference>
<protein>
    <submittedName>
        <fullName evidence="1">Uncharacterized protein</fullName>
    </submittedName>
</protein>
<keyword evidence="2" id="KW-1185">Reference proteome</keyword>
<comment type="caution">
    <text evidence="1">The sequence shown here is derived from an EMBL/GenBank/DDBJ whole genome shotgun (WGS) entry which is preliminary data.</text>
</comment>
<proteinExistence type="predicted"/>
<gene>
    <name evidence="1" type="ORF">ACFQZS_04405</name>
</gene>
<reference evidence="2" key="1">
    <citation type="journal article" date="2019" name="Int. J. Syst. Evol. Microbiol.">
        <title>The Global Catalogue of Microorganisms (GCM) 10K type strain sequencing project: providing services to taxonomists for standard genome sequencing and annotation.</title>
        <authorList>
            <consortium name="The Broad Institute Genomics Platform"/>
            <consortium name="The Broad Institute Genome Sequencing Center for Infectious Disease"/>
            <person name="Wu L."/>
            <person name="Ma J."/>
        </authorList>
    </citation>
    <scope>NUCLEOTIDE SEQUENCE [LARGE SCALE GENOMIC DNA]</scope>
    <source>
        <strain evidence="2">CCUG 63418</strain>
    </source>
</reference>
<dbReference type="RefSeq" id="WP_377097678.1">
    <property type="nucleotide sequence ID" value="NZ_JBHTHU010000002.1"/>
</dbReference>
<evidence type="ECO:0000313" key="1">
    <source>
        <dbReference type="EMBL" id="MFD0749372.1"/>
    </source>
</evidence>
<evidence type="ECO:0000313" key="2">
    <source>
        <dbReference type="Proteomes" id="UP001596958"/>
    </source>
</evidence>
<accession>A0ABW2YSS4</accession>
<dbReference type="EMBL" id="JBHTHU010000002">
    <property type="protein sequence ID" value="MFD0749372.1"/>
    <property type="molecule type" value="Genomic_DNA"/>
</dbReference>
<organism evidence="1 2">
    <name type="scientific">Mucilaginibacter calamicampi</name>
    <dbReference type="NCBI Taxonomy" id="1302352"/>
    <lineage>
        <taxon>Bacteria</taxon>
        <taxon>Pseudomonadati</taxon>
        <taxon>Bacteroidota</taxon>
        <taxon>Sphingobacteriia</taxon>
        <taxon>Sphingobacteriales</taxon>
        <taxon>Sphingobacteriaceae</taxon>
        <taxon>Mucilaginibacter</taxon>
    </lineage>
</organism>
<name>A0ABW2YSS4_9SPHI</name>
<sequence>MEGLHERFLVSVRSGNKNREFEVVPSIGHYAILENDETVAEISIGETSTQISGEALPRDVLKSLLEKIQEHTA</sequence>